<proteinExistence type="inferred from homology"/>
<evidence type="ECO:0000313" key="14">
    <source>
        <dbReference type="EMBL" id="CQR24807.1"/>
    </source>
</evidence>
<dbReference type="InterPro" id="IPR013332">
    <property type="entry name" value="KPR_N"/>
</dbReference>
<comment type="similarity">
    <text evidence="3 11">Belongs to the ketopantoate reductase family.</text>
</comment>
<dbReference type="STRING" id="1608583.BN1356_01161"/>
<dbReference type="EC" id="1.1.1.169" evidence="4 11"/>
<dbReference type="GO" id="GO:0008677">
    <property type="term" value="F:2-dehydropantoate 2-reductase activity"/>
    <property type="evidence" value="ECO:0007669"/>
    <property type="project" value="UniProtKB-EC"/>
</dbReference>
<name>A0A0E4H4S8_9STRE</name>
<evidence type="ECO:0000256" key="8">
    <source>
        <dbReference type="ARBA" id="ARBA00023002"/>
    </source>
</evidence>
<evidence type="ECO:0000256" key="3">
    <source>
        <dbReference type="ARBA" id="ARBA00007870"/>
    </source>
</evidence>
<comment type="function">
    <text evidence="1 11">Catalyzes the NADPH-dependent reduction of ketopantoate into pantoic acid.</text>
</comment>
<dbReference type="Proteomes" id="UP000198604">
    <property type="component" value="Unassembled WGS sequence"/>
</dbReference>
<dbReference type="GO" id="GO:0005737">
    <property type="term" value="C:cytoplasm"/>
    <property type="evidence" value="ECO:0007669"/>
    <property type="project" value="TreeGrafter"/>
</dbReference>
<dbReference type="InterPro" id="IPR013328">
    <property type="entry name" value="6PGD_dom2"/>
</dbReference>
<comment type="pathway">
    <text evidence="2 11">Cofactor biosynthesis; (R)-pantothenate biosynthesis; (R)-pantoate from 3-methyl-2-oxobutanoate: step 2/2.</text>
</comment>
<dbReference type="PANTHER" id="PTHR43765:SF2">
    <property type="entry name" value="2-DEHYDROPANTOATE 2-REDUCTASE"/>
    <property type="match status" value="1"/>
</dbReference>
<dbReference type="OrthoDB" id="9800163at2"/>
<evidence type="ECO:0000259" key="13">
    <source>
        <dbReference type="Pfam" id="PF08546"/>
    </source>
</evidence>
<evidence type="ECO:0000256" key="1">
    <source>
        <dbReference type="ARBA" id="ARBA00002919"/>
    </source>
</evidence>
<dbReference type="GO" id="GO:0015940">
    <property type="term" value="P:pantothenate biosynthetic process"/>
    <property type="evidence" value="ECO:0007669"/>
    <property type="project" value="UniProtKB-UniPathway"/>
</dbReference>
<dbReference type="UniPathway" id="UPA00028">
    <property type="reaction ID" value="UER00004"/>
</dbReference>
<dbReference type="SUPFAM" id="SSF51735">
    <property type="entry name" value="NAD(P)-binding Rossmann-fold domains"/>
    <property type="match status" value="1"/>
</dbReference>
<evidence type="ECO:0000259" key="12">
    <source>
        <dbReference type="Pfam" id="PF02558"/>
    </source>
</evidence>
<keyword evidence="7 11" id="KW-0521">NADP</keyword>
<comment type="catalytic activity">
    <reaction evidence="10 11">
        <text>(R)-pantoate + NADP(+) = 2-dehydropantoate + NADPH + H(+)</text>
        <dbReference type="Rhea" id="RHEA:16233"/>
        <dbReference type="ChEBI" id="CHEBI:11561"/>
        <dbReference type="ChEBI" id="CHEBI:15378"/>
        <dbReference type="ChEBI" id="CHEBI:15980"/>
        <dbReference type="ChEBI" id="CHEBI:57783"/>
        <dbReference type="ChEBI" id="CHEBI:58349"/>
        <dbReference type="EC" id="1.1.1.169"/>
    </reaction>
</comment>
<dbReference type="NCBIfam" id="NF005088">
    <property type="entry name" value="PRK06522.1-2"/>
    <property type="match status" value="1"/>
</dbReference>
<dbReference type="InterPro" id="IPR050838">
    <property type="entry name" value="Ketopantoate_reductase"/>
</dbReference>
<dbReference type="Pfam" id="PF08546">
    <property type="entry name" value="ApbA_C"/>
    <property type="match status" value="1"/>
</dbReference>
<organism evidence="14 15">
    <name type="scientific">Streptococcus varani</name>
    <dbReference type="NCBI Taxonomy" id="1608583"/>
    <lineage>
        <taxon>Bacteria</taxon>
        <taxon>Bacillati</taxon>
        <taxon>Bacillota</taxon>
        <taxon>Bacilli</taxon>
        <taxon>Lactobacillales</taxon>
        <taxon>Streptococcaceae</taxon>
        <taxon>Streptococcus</taxon>
    </lineage>
</organism>
<dbReference type="AlphaFoldDB" id="A0A0E4H4S8"/>
<dbReference type="Gene3D" id="3.40.50.720">
    <property type="entry name" value="NAD(P)-binding Rossmann-like Domain"/>
    <property type="match status" value="1"/>
</dbReference>
<evidence type="ECO:0000256" key="7">
    <source>
        <dbReference type="ARBA" id="ARBA00022857"/>
    </source>
</evidence>
<feature type="domain" description="Ketopantoate reductase C-terminal" evidence="13">
    <location>
        <begin position="179"/>
        <end position="307"/>
    </location>
</feature>
<dbReference type="InterPro" id="IPR008927">
    <property type="entry name" value="6-PGluconate_DH-like_C_sf"/>
</dbReference>
<keyword evidence="6 11" id="KW-0566">Pantothenate biosynthesis</keyword>
<feature type="domain" description="Ketopantoate reductase N-terminal" evidence="12">
    <location>
        <begin position="3"/>
        <end position="152"/>
    </location>
</feature>
<dbReference type="Pfam" id="PF02558">
    <property type="entry name" value="ApbA"/>
    <property type="match status" value="1"/>
</dbReference>
<dbReference type="InterPro" id="IPR036291">
    <property type="entry name" value="NAD(P)-bd_dom_sf"/>
</dbReference>
<accession>A0A0E4H4S8</accession>
<dbReference type="PANTHER" id="PTHR43765">
    <property type="entry name" value="2-DEHYDROPANTOATE 2-REDUCTASE-RELATED"/>
    <property type="match status" value="1"/>
</dbReference>
<protein>
    <recommendedName>
        <fullName evidence="5 11">2-dehydropantoate 2-reductase</fullName>
        <ecNumber evidence="4 11">1.1.1.169</ecNumber>
    </recommendedName>
    <alternativeName>
        <fullName evidence="9 11">Ketopantoate reductase</fullName>
    </alternativeName>
</protein>
<dbReference type="NCBIfam" id="TIGR00745">
    <property type="entry name" value="apbA_panE"/>
    <property type="match status" value="1"/>
</dbReference>
<dbReference type="RefSeq" id="WP_093650415.1">
    <property type="nucleotide sequence ID" value="NZ_CTEN01000002.1"/>
</dbReference>
<reference evidence="15" key="1">
    <citation type="submission" date="2015-03" db="EMBL/GenBank/DDBJ databases">
        <authorList>
            <person name="Urmite Genomes"/>
        </authorList>
    </citation>
    <scope>NUCLEOTIDE SEQUENCE [LARGE SCALE GENOMIC DNA]</scope>
    <source>
        <strain evidence="15">FF10</strain>
    </source>
</reference>
<evidence type="ECO:0000313" key="15">
    <source>
        <dbReference type="Proteomes" id="UP000198604"/>
    </source>
</evidence>
<dbReference type="InterPro" id="IPR013752">
    <property type="entry name" value="KPA_reductase"/>
</dbReference>
<gene>
    <name evidence="14" type="primary">apbA</name>
    <name evidence="14" type="ORF">BN1356_01161</name>
</gene>
<dbReference type="GO" id="GO:0050661">
    <property type="term" value="F:NADP binding"/>
    <property type="evidence" value="ECO:0007669"/>
    <property type="project" value="TreeGrafter"/>
</dbReference>
<dbReference type="Gene3D" id="1.10.1040.10">
    <property type="entry name" value="N-(1-d-carboxylethyl)-l-norvaline Dehydrogenase, domain 2"/>
    <property type="match status" value="1"/>
</dbReference>
<evidence type="ECO:0000256" key="5">
    <source>
        <dbReference type="ARBA" id="ARBA00019465"/>
    </source>
</evidence>
<dbReference type="SUPFAM" id="SSF48179">
    <property type="entry name" value="6-phosphogluconate dehydrogenase C-terminal domain-like"/>
    <property type="match status" value="1"/>
</dbReference>
<evidence type="ECO:0000256" key="4">
    <source>
        <dbReference type="ARBA" id="ARBA00013014"/>
    </source>
</evidence>
<evidence type="ECO:0000256" key="2">
    <source>
        <dbReference type="ARBA" id="ARBA00004994"/>
    </source>
</evidence>
<evidence type="ECO:0000256" key="11">
    <source>
        <dbReference type="RuleBase" id="RU362068"/>
    </source>
</evidence>
<sequence>MNITIAGAGAMGSRFGLMLHEAGNQVVFVDGWKDHVDAINKNGLQVNHDGVEKVVKIPAYLQDQVPSDFKSDLIILFTKSLGLEGMLHSLKDTIDKDTRVLCLLNGFGHDEKIKKYVPEENIYIGNTMWTSDLEGPGKVKLMGWGTVNFKNWVPGHEESAHEIAKVLSDAGLGAEYTENILEVMYKKICLNATLNCMCALLECNAADFGDTSTAHTILTDIITEFAAVAKAEGVNLDAQEAIHFIETKAYNRETLGLHYPSMHQDLIQNNRLTEIDSINGAIAKKGRKYGIPTPYSNLVTNLIHAKEELRKAK</sequence>
<keyword evidence="8 11" id="KW-0560">Oxidoreductase</keyword>
<dbReference type="InterPro" id="IPR003710">
    <property type="entry name" value="ApbA"/>
</dbReference>
<dbReference type="EMBL" id="CTEN01000002">
    <property type="protein sequence ID" value="CQR24807.1"/>
    <property type="molecule type" value="Genomic_DNA"/>
</dbReference>
<keyword evidence="15" id="KW-1185">Reference proteome</keyword>
<evidence type="ECO:0000256" key="9">
    <source>
        <dbReference type="ARBA" id="ARBA00032024"/>
    </source>
</evidence>
<evidence type="ECO:0000256" key="10">
    <source>
        <dbReference type="ARBA" id="ARBA00048793"/>
    </source>
</evidence>
<evidence type="ECO:0000256" key="6">
    <source>
        <dbReference type="ARBA" id="ARBA00022655"/>
    </source>
</evidence>